<name>A0A835K343_9ROSI</name>
<dbReference type="PANTHER" id="PTHR33358:SF12">
    <property type="entry name" value="F-BOX PROTEIN WITH A DOMAIN PROTEIN"/>
    <property type="match status" value="1"/>
</dbReference>
<comment type="caution">
    <text evidence="2">The sequence shown here is derived from an EMBL/GenBank/DDBJ whole genome shotgun (WGS) entry which is preliminary data.</text>
</comment>
<evidence type="ECO:0000313" key="3">
    <source>
        <dbReference type="Proteomes" id="UP000657918"/>
    </source>
</evidence>
<protein>
    <recommendedName>
        <fullName evidence="4">F-box protein</fullName>
    </recommendedName>
</protein>
<keyword evidence="3" id="KW-1185">Reference proteome</keyword>
<gene>
    <name evidence="2" type="ORF">SADUNF_Sadunf04G0005100</name>
</gene>
<dbReference type="PANTHER" id="PTHR33358">
    <property type="entry name" value="F-BOX PROTEIN WITH A DOMAIN PROTEIN"/>
    <property type="match status" value="1"/>
</dbReference>
<dbReference type="Proteomes" id="UP000657918">
    <property type="component" value="Chromosome 4"/>
</dbReference>
<feature type="region of interest" description="Disordered" evidence="1">
    <location>
        <begin position="393"/>
        <end position="417"/>
    </location>
</feature>
<accession>A0A835K343</accession>
<dbReference type="OrthoDB" id="1897643at2759"/>
<evidence type="ECO:0000256" key="1">
    <source>
        <dbReference type="SAM" id="MobiDB-lite"/>
    </source>
</evidence>
<feature type="region of interest" description="Disordered" evidence="1">
    <location>
        <begin position="234"/>
        <end position="255"/>
    </location>
</feature>
<evidence type="ECO:0000313" key="2">
    <source>
        <dbReference type="EMBL" id="KAF9683357.1"/>
    </source>
</evidence>
<organism evidence="2 3">
    <name type="scientific">Salix dunnii</name>
    <dbReference type="NCBI Taxonomy" id="1413687"/>
    <lineage>
        <taxon>Eukaryota</taxon>
        <taxon>Viridiplantae</taxon>
        <taxon>Streptophyta</taxon>
        <taxon>Embryophyta</taxon>
        <taxon>Tracheophyta</taxon>
        <taxon>Spermatophyta</taxon>
        <taxon>Magnoliopsida</taxon>
        <taxon>eudicotyledons</taxon>
        <taxon>Gunneridae</taxon>
        <taxon>Pentapetalae</taxon>
        <taxon>rosids</taxon>
        <taxon>fabids</taxon>
        <taxon>Malpighiales</taxon>
        <taxon>Salicaceae</taxon>
        <taxon>Saliceae</taxon>
        <taxon>Salix</taxon>
    </lineage>
</organism>
<sequence length="1053" mass="115572">MASLQATGFLVSCSYSTRINAAISVPKLPGIRISVPRKQLNLDEEVNLRDGFTSTVPIEKNPASNTRIIQEPATTRATVKLYAILEAVADRVEMHRNIGEQRDNWNKLLLNSINMITLTAVTMAGVTAGGAAGAPLLALKLSSALLFSAATGMSLVMNKIQPSQLAEEQRNATRLFKQLYRQIQTTLALREPTELDVKDAMEKTLALDKAYPLPLLGKMIEKFPEKFEPAVWWPKSQGSPRKQHKTQGKNGRSGDLEEEMRKVIEVIKRKDSEDYMRLGSLALKVNKILAISGPLLTGIAAAGSSFLGHGSWAALVAVTAGALASTVNTFEHGGQVGMVVEMYRNCAGFFTLLEESIEFTIKEGDLEKRNGEMLEMNVALKLGRSLSQLRDLARKSSSSHADGTSIEENSKYTSPNSIKISRGTEFKNNEVLHANLQAFAGRVEVHKKNGEQRENRNILSSINVITLTATTMAGGEAGDSVLPECYNHGQNPTFTAEEQRNTTRLFKQLIYSQIQTTLALREPTELDVKDAMEKTLALDKSYPLPLLGSMIEKKTGKNGWGEDLEEEMREVIEVIKTKDSTEDYIMRLGNLSGPLFIPGITASGSAFVGHGSWAVIVAVTACALTSSINTFEHGGQVGVVDEMYRNCAGFFTLLKNQLNLQFMKGLPRVRLSVPKTPLKSVEDLNLRNGFTSTIPLLENTRPDQYEPIKPKTTAEEAKLYAILEAVADRVEMHKNIGEQRDNWNKLLLNSINMITLTAATMAGVASAGTVGAPLLALKLSSTLLFSAATGMSLIMSKIQPSQLAEEQRNATRLFKQLYSQIRTTLALRYPTALDVNDAMEKTLALDKAYPLPLLGKMIEKFPEKFEPAVWWPKSQGSPRKQHKTQGKNGRSGDLEEEMREVIEVIKRKDSEDYMRLGNLALKVNKILAISGPLLTGIAAAGSAFVGHVSWAAIVAVTAGALASTVNTFEHGGQIGMAVEMYRNCAGFFTLMEESIETTIQQRDFEKSEDVEMLEMNVAMKLGRSLSQLRDLARKSSSSHVDGSTIDEFASKLF</sequence>
<dbReference type="AlphaFoldDB" id="A0A835K343"/>
<proteinExistence type="predicted"/>
<dbReference type="EMBL" id="JADGMS010000004">
    <property type="protein sequence ID" value="KAF9683357.1"/>
    <property type="molecule type" value="Genomic_DNA"/>
</dbReference>
<feature type="region of interest" description="Disordered" evidence="1">
    <location>
        <begin position="872"/>
        <end position="893"/>
    </location>
</feature>
<dbReference type="Pfam" id="PF14476">
    <property type="entry name" value="Chloroplast_duf"/>
    <property type="match status" value="5"/>
</dbReference>
<dbReference type="InterPro" id="IPR027949">
    <property type="entry name" value="Chloroplast_duf"/>
</dbReference>
<reference evidence="2 3" key="1">
    <citation type="submission" date="2020-10" db="EMBL/GenBank/DDBJ databases">
        <title>Plant Genome Project.</title>
        <authorList>
            <person name="Zhang R.-G."/>
        </authorList>
    </citation>
    <scope>NUCLEOTIDE SEQUENCE [LARGE SCALE GENOMIC DNA]</scope>
    <source>
        <strain evidence="2">FAFU-HL-1</strain>
        <tissue evidence="2">Leaf</tissue>
    </source>
</reference>
<evidence type="ECO:0008006" key="4">
    <source>
        <dbReference type="Google" id="ProtNLM"/>
    </source>
</evidence>